<sequence length="225" mass="25375">MGSIGKVKSEYTISGRRADTPATLKTPANTRIPKSASSTSPQTAIERKLVAPEWKRKLTRSNPSPNVKNIIYHDASDKANDFTCEEISHPNCSFVNICNEPSLGGSRWEKYVWTLWTYTGRIAQLLVASLLVFVWHNVVLTGIFWMLDGRYREADSEGTHETDDCMLQDEAENEAEELDRHLQVLNPKGFSLAETTHTLTLVDMLIIALERLFGWIGNVLLPRVE</sequence>
<keyword evidence="4" id="KW-1185">Reference proteome</keyword>
<evidence type="ECO:0000256" key="2">
    <source>
        <dbReference type="SAM" id="Phobius"/>
    </source>
</evidence>
<reference evidence="3" key="2">
    <citation type="submission" date="2020-05" db="UniProtKB">
        <authorList>
            <consortium name="EnsemblMetazoa"/>
        </authorList>
    </citation>
    <scope>IDENTIFICATION</scope>
    <source>
        <strain evidence="3">MINIMUS1</strain>
    </source>
</reference>
<name>A0A182W6V7_9DIPT</name>
<reference evidence="4" key="1">
    <citation type="submission" date="2013-03" db="EMBL/GenBank/DDBJ databases">
        <title>The Genome Sequence of Anopheles minimus MINIMUS1.</title>
        <authorList>
            <consortium name="The Broad Institute Genomics Platform"/>
            <person name="Neafsey D.E."/>
            <person name="Walton C."/>
            <person name="Walker B."/>
            <person name="Young S.K."/>
            <person name="Zeng Q."/>
            <person name="Gargeya S."/>
            <person name="Fitzgerald M."/>
            <person name="Haas B."/>
            <person name="Abouelleil A."/>
            <person name="Allen A.W."/>
            <person name="Alvarado L."/>
            <person name="Arachchi H.M."/>
            <person name="Berlin A.M."/>
            <person name="Chapman S.B."/>
            <person name="Gainer-Dewar J."/>
            <person name="Goldberg J."/>
            <person name="Griggs A."/>
            <person name="Gujja S."/>
            <person name="Hansen M."/>
            <person name="Howarth C."/>
            <person name="Imamovic A."/>
            <person name="Ireland A."/>
            <person name="Larimer J."/>
            <person name="McCowan C."/>
            <person name="Murphy C."/>
            <person name="Pearson M."/>
            <person name="Poon T.W."/>
            <person name="Priest M."/>
            <person name="Roberts A."/>
            <person name="Saif S."/>
            <person name="Shea T."/>
            <person name="Sisk P."/>
            <person name="Sykes S."/>
            <person name="Wortman J."/>
            <person name="Nusbaum C."/>
            <person name="Birren B."/>
        </authorList>
    </citation>
    <scope>NUCLEOTIDE SEQUENCE [LARGE SCALE GENOMIC DNA]</scope>
    <source>
        <strain evidence="4">MINIMUS1</strain>
    </source>
</reference>
<keyword evidence="2" id="KW-0812">Transmembrane</keyword>
<organism evidence="3 4">
    <name type="scientific">Anopheles minimus</name>
    <dbReference type="NCBI Taxonomy" id="112268"/>
    <lineage>
        <taxon>Eukaryota</taxon>
        <taxon>Metazoa</taxon>
        <taxon>Ecdysozoa</taxon>
        <taxon>Arthropoda</taxon>
        <taxon>Hexapoda</taxon>
        <taxon>Insecta</taxon>
        <taxon>Pterygota</taxon>
        <taxon>Neoptera</taxon>
        <taxon>Endopterygota</taxon>
        <taxon>Diptera</taxon>
        <taxon>Nematocera</taxon>
        <taxon>Culicoidea</taxon>
        <taxon>Culicidae</taxon>
        <taxon>Anophelinae</taxon>
        <taxon>Anopheles</taxon>
    </lineage>
</organism>
<evidence type="ECO:0000313" key="4">
    <source>
        <dbReference type="Proteomes" id="UP000075920"/>
    </source>
</evidence>
<keyword evidence="2" id="KW-0472">Membrane</keyword>
<feature type="region of interest" description="Disordered" evidence="1">
    <location>
        <begin position="1"/>
        <end position="43"/>
    </location>
</feature>
<dbReference type="EnsemblMetazoa" id="AMIN006074-RA">
    <property type="protein sequence ID" value="AMIN006074-PA"/>
    <property type="gene ID" value="AMIN006074"/>
</dbReference>
<proteinExistence type="predicted"/>
<feature type="transmembrane region" description="Helical" evidence="2">
    <location>
        <begin position="122"/>
        <end position="147"/>
    </location>
</feature>
<protein>
    <submittedName>
        <fullName evidence="3">Uncharacterized protein</fullName>
    </submittedName>
</protein>
<dbReference type="Proteomes" id="UP000075920">
    <property type="component" value="Unassembled WGS sequence"/>
</dbReference>
<evidence type="ECO:0000313" key="3">
    <source>
        <dbReference type="EnsemblMetazoa" id="AMIN006074-PA"/>
    </source>
</evidence>
<evidence type="ECO:0000256" key="1">
    <source>
        <dbReference type="SAM" id="MobiDB-lite"/>
    </source>
</evidence>
<dbReference type="VEuPathDB" id="VectorBase:AMIN006074"/>
<keyword evidence="2" id="KW-1133">Transmembrane helix</keyword>
<accession>A0A182W6V7</accession>
<dbReference type="AlphaFoldDB" id="A0A182W6V7"/>